<dbReference type="Pfam" id="PF00107">
    <property type="entry name" value="ADH_zinc_N"/>
    <property type="match status" value="1"/>
</dbReference>
<dbReference type="GO" id="GO:0046872">
    <property type="term" value="F:metal ion binding"/>
    <property type="evidence" value="ECO:0007669"/>
    <property type="project" value="UniProtKB-KW"/>
</dbReference>
<name>A0A8H5GZK2_9AGAR</name>
<evidence type="ECO:0000313" key="7">
    <source>
        <dbReference type="EMBL" id="KAF5374221.1"/>
    </source>
</evidence>
<comment type="caution">
    <text evidence="7">The sequence shown here is derived from an EMBL/GenBank/DDBJ whole genome shotgun (WGS) entry which is preliminary data.</text>
</comment>
<dbReference type="AlphaFoldDB" id="A0A8H5GZK2"/>
<proteinExistence type="predicted"/>
<evidence type="ECO:0000256" key="5">
    <source>
        <dbReference type="SAM" id="SignalP"/>
    </source>
</evidence>
<comment type="cofactor">
    <cofactor evidence="1">
        <name>Zn(2+)</name>
        <dbReference type="ChEBI" id="CHEBI:29105"/>
    </cofactor>
</comment>
<dbReference type="InterPro" id="IPR036291">
    <property type="entry name" value="NAD(P)-bd_dom_sf"/>
</dbReference>
<evidence type="ECO:0000256" key="4">
    <source>
        <dbReference type="ARBA" id="ARBA00023002"/>
    </source>
</evidence>
<dbReference type="OrthoDB" id="1879366at2759"/>
<dbReference type="PANTHER" id="PTHR42940:SF8">
    <property type="entry name" value="VACUOLAR PROTEIN SORTING-ASSOCIATED PROTEIN 11"/>
    <property type="match status" value="1"/>
</dbReference>
<gene>
    <name evidence="7" type="ORF">D9758_004662</name>
</gene>
<reference evidence="7 8" key="1">
    <citation type="journal article" date="2020" name="ISME J.">
        <title>Uncovering the hidden diversity of litter-decomposition mechanisms in mushroom-forming fungi.</title>
        <authorList>
            <person name="Floudas D."/>
            <person name="Bentzer J."/>
            <person name="Ahren D."/>
            <person name="Johansson T."/>
            <person name="Persson P."/>
            <person name="Tunlid A."/>
        </authorList>
    </citation>
    <scope>NUCLEOTIDE SEQUENCE [LARGE SCALE GENOMIC DNA]</scope>
    <source>
        <strain evidence="7 8">CBS 291.85</strain>
    </source>
</reference>
<keyword evidence="8" id="KW-1185">Reference proteome</keyword>
<dbReference type="PANTHER" id="PTHR42940">
    <property type="entry name" value="ALCOHOL DEHYDROGENASE 1-RELATED"/>
    <property type="match status" value="1"/>
</dbReference>
<evidence type="ECO:0000259" key="6">
    <source>
        <dbReference type="Pfam" id="PF00107"/>
    </source>
</evidence>
<dbReference type="Gene3D" id="3.40.50.720">
    <property type="entry name" value="NAD(P)-binding Rossmann-like Domain"/>
    <property type="match status" value="1"/>
</dbReference>
<evidence type="ECO:0000313" key="8">
    <source>
        <dbReference type="Proteomes" id="UP000559256"/>
    </source>
</evidence>
<evidence type="ECO:0000256" key="2">
    <source>
        <dbReference type="ARBA" id="ARBA00022723"/>
    </source>
</evidence>
<feature type="chain" id="PRO_5034470427" description="Alcohol dehydrogenase-like C-terminal domain-containing protein" evidence="5">
    <location>
        <begin position="19"/>
        <end position="236"/>
    </location>
</feature>
<evidence type="ECO:0000256" key="3">
    <source>
        <dbReference type="ARBA" id="ARBA00022833"/>
    </source>
</evidence>
<dbReference type="InterPro" id="IPR013149">
    <property type="entry name" value="ADH-like_C"/>
</dbReference>
<keyword evidence="2" id="KW-0479">Metal-binding</keyword>
<protein>
    <recommendedName>
        <fullName evidence="6">Alcohol dehydrogenase-like C-terminal domain-containing protein</fullName>
    </recommendedName>
</protein>
<keyword evidence="3" id="KW-0862">Zinc</keyword>
<feature type="domain" description="Alcohol dehydrogenase-like C-terminal" evidence="6">
    <location>
        <begin position="57"/>
        <end position="134"/>
    </location>
</feature>
<dbReference type="GO" id="GO:0016491">
    <property type="term" value="F:oxidoreductase activity"/>
    <property type="evidence" value="ECO:0007669"/>
    <property type="project" value="UniProtKB-KW"/>
</dbReference>
<keyword evidence="4" id="KW-0560">Oxidoreductase</keyword>
<dbReference type="EMBL" id="JAACJM010000002">
    <property type="protein sequence ID" value="KAF5374221.1"/>
    <property type="molecule type" value="Genomic_DNA"/>
</dbReference>
<keyword evidence="5" id="KW-0732">Signal</keyword>
<dbReference type="SUPFAM" id="SSF51735">
    <property type="entry name" value="NAD(P)-binding Rossmann-fold domains"/>
    <property type="match status" value="1"/>
</dbReference>
<organism evidence="7 8">
    <name type="scientific">Tetrapyrgos nigripes</name>
    <dbReference type="NCBI Taxonomy" id="182062"/>
    <lineage>
        <taxon>Eukaryota</taxon>
        <taxon>Fungi</taxon>
        <taxon>Dikarya</taxon>
        <taxon>Basidiomycota</taxon>
        <taxon>Agaricomycotina</taxon>
        <taxon>Agaricomycetes</taxon>
        <taxon>Agaricomycetidae</taxon>
        <taxon>Agaricales</taxon>
        <taxon>Marasmiineae</taxon>
        <taxon>Marasmiaceae</taxon>
        <taxon>Tetrapyrgos</taxon>
    </lineage>
</organism>
<evidence type="ECO:0000256" key="1">
    <source>
        <dbReference type="ARBA" id="ARBA00001947"/>
    </source>
</evidence>
<dbReference type="Proteomes" id="UP000559256">
    <property type="component" value="Unassembled WGS sequence"/>
</dbReference>
<accession>A0A8H5GZK2</accession>
<feature type="signal peptide" evidence="5">
    <location>
        <begin position="1"/>
        <end position="18"/>
    </location>
</feature>
<sequence>MSPHLDLFVLGLAIAADARVTAHDAVANRAGVSSSSVDPWFTYHGTNAKVLIFGIGGLGHLTVQYARHFGATVYACDIKPKARKLALELGATEAFDLLDLNNKITWNGFKVDATIDFVSGNQTFQLGFNALKANDVDLPSNPTAVMVSVTEENLSLNVADMLTTGIKDIYTKGPVNSQPTTNPFVLLDFSILPSFLYGAPKPIISTLCEEPHRSAGVNKLKELLHKVIPCLHSFET</sequence>